<feature type="transmembrane region" description="Helical" evidence="1">
    <location>
        <begin position="328"/>
        <end position="351"/>
    </location>
</feature>
<feature type="transmembrane region" description="Helical" evidence="1">
    <location>
        <begin position="283"/>
        <end position="307"/>
    </location>
</feature>
<proteinExistence type="predicted"/>
<dbReference type="Pfam" id="PF19484">
    <property type="entry name" value="DUF6020"/>
    <property type="match status" value="1"/>
</dbReference>
<feature type="transmembrane region" description="Helical" evidence="1">
    <location>
        <begin position="194"/>
        <end position="214"/>
    </location>
</feature>
<feature type="transmembrane region" description="Helical" evidence="1">
    <location>
        <begin position="165"/>
        <end position="187"/>
    </location>
</feature>
<gene>
    <name evidence="2" type="ORF">A4R26_23365</name>
</gene>
<name>A0A1V9FHP3_9BACT</name>
<feature type="transmembrane region" description="Helical" evidence="1">
    <location>
        <begin position="493"/>
        <end position="509"/>
    </location>
</feature>
<evidence type="ECO:0000313" key="2">
    <source>
        <dbReference type="EMBL" id="OQP57850.1"/>
    </source>
</evidence>
<organism evidence="2 3">
    <name type="scientific">Niastella populi</name>
    <dbReference type="NCBI Taxonomy" id="550983"/>
    <lineage>
        <taxon>Bacteria</taxon>
        <taxon>Pseudomonadati</taxon>
        <taxon>Bacteroidota</taxon>
        <taxon>Chitinophagia</taxon>
        <taxon>Chitinophagales</taxon>
        <taxon>Chitinophagaceae</taxon>
        <taxon>Niastella</taxon>
    </lineage>
</organism>
<dbReference type="InterPro" id="IPR046062">
    <property type="entry name" value="DUF6020"/>
</dbReference>
<dbReference type="EMBL" id="LWBP01000190">
    <property type="protein sequence ID" value="OQP57850.1"/>
    <property type="molecule type" value="Genomic_DNA"/>
</dbReference>
<comment type="caution">
    <text evidence="2">The sequence shown here is derived from an EMBL/GenBank/DDBJ whole genome shotgun (WGS) entry which is preliminary data.</text>
</comment>
<keyword evidence="1" id="KW-0472">Membrane</keyword>
<feature type="transmembrane region" description="Helical" evidence="1">
    <location>
        <begin position="516"/>
        <end position="534"/>
    </location>
</feature>
<dbReference type="Proteomes" id="UP000192276">
    <property type="component" value="Unassembled WGS sequence"/>
</dbReference>
<sequence length="771" mass="87564">MLLRLHNRKQVILLSLASVIFTAMVWIAAPRSVNPFTSSPYVGYVKVTALGEKNDSARAPEVWITSINNSETQQSLNAISLAKGWEKNYNYILSARDQPATQEIKIRNSGKYEIEFISHSWSGKVKIEDGSNTTIVDLFREGPAGSYTYTGSSTFPIVKKFNEAYATPISIISFLALFACSFVCLAFAQLKSNYALLLFPLSLFAFILTDHFFLDTTGKLLVLTFSIGGYILIRKIAYKDYLNNLTTWEKVFFPLVVIYGSFAFVGHQLFLAVYPVKQLIHKISYFILFSAWLTLMSIAFLHATEIIRKKIGQKESVVQARSINPVKLFFTFMGIMVACWLVYFIAFFPAVMSADSLDQWAQATHFIPLNNWHPVFHTLFNKLFITIYKSPASIALAQIVFMATVLSAFLLMLAKKGLPVKWLKWIALGIALIPANGVMAVTLWKDIPFAISLVWLTCVLAKIVTDENYLNKKTSWLEITCALVAAGLFRHNGIPVYILAVIGLMVLYFKTKNKRILVSLSISIAVMAGYFLYISSPERVIPNPPSIKLVAPIHGIAAVKFYNGKLANETVQEMSKILPDSIWRSHYRPFSADEYLFFTNRPFVKNLAEMSTGKVLQLYLNTLAKNPYLVVRDRLNGTEIVWNVFEANGSFNYRYHHDLDENKFGLSANPNFLKKIIEKYLEYSASIADPVLWRAGVYNFLILLLMLPMAKRSKRFLLFFIPVIGTNISLLLSMTLQNFRYVYYVPMIFGIIWLLSISNIMAEKKFKHDKK</sequence>
<feature type="transmembrane region" description="Helical" evidence="1">
    <location>
        <begin position="12"/>
        <end position="29"/>
    </location>
</feature>
<feature type="transmembrane region" description="Helical" evidence="1">
    <location>
        <begin position="250"/>
        <end position="271"/>
    </location>
</feature>
<protein>
    <submittedName>
        <fullName evidence="2">Uncharacterized protein</fullName>
    </submittedName>
</protein>
<keyword evidence="1" id="KW-1133">Transmembrane helix</keyword>
<dbReference type="STRING" id="550983.A4R26_23365"/>
<feature type="transmembrane region" description="Helical" evidence="1">
    <location>
        <begin position="691"/>
        <end position="709"/>
    </location>
</feature>
<keyword evidence="1" id="KW-0812">Transmembrane</keyword>
<feature type="transmembrane region" description="Helical" evidence="1">
    <location>
        <begin position="425"/>
        <end position="444"/>
    </location>
</feature>
<dbReference type="AlphaFoldDB" id="A0A1V9FHP3"/>
<accession>A0A1V9FHP3</accession>
<keyword evidence="3" id="KW-1185">Reference proteome</keyword>
<feature type="transmembrane region" description="Helical" evidence="1">
    <location>
        <begin position="716"/>
        <end position="735"/>
    </location>
</feature>
<evidence type="ECO:0000313" key="3">
    <source>
        <dbReference type="Proteomes" id="UP000192276"/>
    </source>
</evidence>
<feature type="transmembrane region" description="Helical" evidence="1">
    <location>
        <begin position="220"/>
        <end position="238"/>
    </location>
</feature>
<evidence type="ECO:0000256" key="1">
    <source>
        <dbReference type="SAM" id="Phobius"/>
    </source>
</evidence>
<feature type="transmembrane region" description="Helical" evidence="1">
    <location>
        <begin position="392"/>
        <end position="413"/>
    </location>
</feature>
<reference evidence="3" key="1">
    <citation type="submission" date="2016-04" db="EMBL/GenBank/DDBJ databases">
        <authorList>
            <person name="Chen L."/>
            <person name="Zhuang W."/>
            <person name="Wang G."/>
        </authorList>
    </citation>
    <scope>NUCLEOTIDE SEQUENCE [LARGE SCALE GENOMIC DNA]</scope>
    <source>
        <strain evidence="3">208</strain>
    </source>
</reference>
<feature type="transmembrane region" description="Helical" evidence="1">
    <location>
        <begin position="741"/>
        <end position="762"/>
    </location>
</feature>